<dbReference type="PANTHER" id="PTHR30450:SF1">
    <property type="entry name" value="D-METHIONINE TRANSPORT SYSTEM PERMEASE PROTEIN METI-RELATED"/>
    <property type="match status" value="1"/>
</dbReference>
<dbReference type="CDD" id="cd06261">
    <property type="entry name" value="TM_PBP2"/>
    <property type="match status" value="1"/>
</dbReference>
<dbReference type="SUPFAM" id="SSF161098">
    <property type="entry name" value="MetI-like"/>
    <property type="match status" value="1"/>
</dbReference>
<keyword evidence="6 8" id="KW-1133">Transmembrane helix</keyword>
<comment type="subcellular location">
    <subcellularLocation>
        <location evidence="1 8">Cell membrane</location>
        <topology evidence="1 8">Multi-pass membrane protein</topology>
    </subcellularLocation>
</comment>
<evidence type="ECO:0000256" key="3">
    <source>
        <dbReference type="ARBA" id="ARBA00022448"/>
    </source>
</evidence>
<evidence type="ECO:0000256" key="4">
    <source>
        <dbReference type="ARBA" id="ARBA00022475"/>
    </source>
</evidence>
<keyword evidence="5 8" id="KW-0812">Transmembrane</keyword>
<keyword evidence="4" id="KW-1003">Cell membrane</keyword>
<keyword evidence="3 8" id="KW-0813">Transport</keyword>
<reference evidence="10 11" key="1">
    <citation type="submission" date="2018-06" db="EMBL/GenBank/DDBJ databases">
        <title>Genome conservation of Clostridium tetani.</title>
        <authorList>
            <person name="Bruggemann H."/>
            <person name="Popoff M.R."/>
        </authorList>
    </citation>
    <scope>NUCLEOTIDE SEQUENCE [LARGE SCALE GENOMIC DNA]</scope>
    <source>
        <strain evidence="10 11">2017.061</strain>
    </source>
</reference>
<evidence type="ECO:0000313" key="10">
    <source>
        <dbReference type="EMBL" id="RXI44733.1"/>
    </source>
</evidence>
<evidence type="ECO:0000256" key="5">
    <source>
        <dbReference type="ARBA" id="ARBA00022692"/>
    </source>
</evidence>
<comment type="caution">
    <text evidence="10">The sequence shown here is derived from an EMBL/GenBank/DDBJ whole genome shotgun (WGS) entry which is preliminary data.</text>
</comment>
<name>A0A4Q0V9Y3_CLOTA</name>
<protein>
    <submittedName>
        <fullName evidence="10">Methionine ABC transporter permease</fullName>
    </submittedName>
</protein>
<feature type="transmembrane region" description="Helical" evidence="8">
    <location>
        <begin position="185"/>
        <end position="208"/>
    </location>
</feature>
<evidence type="ECO:0000256" key="1">
    <source>
        <dbReference type="ARBA" id="ARBA00004651"/>
    </source>
</evidence>
<dbReference type="Pfam" id="PF00528">
    <property type="entry name" value="BPD_transp_1"/>
    <property type="match status" value="1"/>
</dbReference>
<dbReference type="AlphaFoldDB" id="A0A4Q0V9Y3"/>
<dbReference type="PANTHER" id="PTHR30450">
    <property type="entry name" value="ABC TRANSPORTER PERMEASE"/>
    <property type="match status" value="1"/>
</dbReference>
<proteinExistence type="inferred from homology"/>
<evidence type="ECO:0000256" key="7">
    <source>
        <dbReference type="ARBA" id="ARBA00023136"/>
    </source>
</evidence>
<accession>A0A4Q0V9Y3</accession>
<keyword evidence="7 8" id="KW-0472">Membrane</keyword>
<evidence type="ECO:0000256" key="8">
    <source>
        <dbReference type="RuleBase" id="RU363032"/>
    </source>
</evidence>
<evidence type="ECO:0000256" key="6">
    <source>
        <dbReference type="ARBA" id="ARBA00022989"/>
    </source>
</evidence>
<dbReference type="Proteomes" id="UP000290921">
    <property type="component" value="Unassembled WGS sequence"/>
</dbReference>
<feature type="transmembrane region" description="Helical" evidence="8">
    <location>
        <begin position="12"/>
        <end position="36"/>
    </location>
</feature>
<feature type="domain" description="ABC transmembrane type-1" evidence="9">
    <location>
        <begin position="10"/>
        <end position="204"/>
    </location>
</feature>
<dbReference type="InterPro" id="IPR051322">
    <property type="entry name" value="AA_ABC_Transporter_Permease"/>
</dbReference>
<evidence type="ECO:0000256" key="2">
    <source>
        <dbReference type="ARBA" id="ARBA00007069"/>
    </source>
</evidence>
<sequence length="213" mass="23045">MIYKILIKALKDTLYMVSLSTLFSVMLGFSLAIILIVTDEKGLKPNKVIYNVLDLIINVLRSFPFIILMIAIIPITKLIVGKSIGREAAIVPLTIAAAPFVARIIESALKEVDTGLIEAAKSFGATTSQILFKVMIKEAFPSIVRGIILTIINLIGYTAMAGAVGGGGLGAVAIQYGYNMFKIDLMVYTVIILIIIVQIVQGLGNILYNKLIK</sequence>
<comment type="similarity">
    <text evidence="2">Belongs to the binding-protein-dependent transport system permease family. CysTW subfamily.</text>
</comment>
<dbReference type="FunFam" id="1.10.3720.10:FF:000002">
    <property type="entry name" value="D-methionine ABC transporter permease MetI"/>
    <property type="match status" value="1"/>
</dbReference>
<dbReference type="GO" id="GO:0048473">
    <property type="term" value="P:D-methionine transmembrane transport"/>
    <property type="evidence" value="ECO:0007669"/>
    <property type="project" value="TreeGrafter"/>
</dbReference>
<dbReference type="EMBL" id="QMAP01000016">
    <property type="protein sequence ID" value="RXI44733.1"/>
    <property type="molecule type" value="Genomic_DNA"/>
</dbReference>
<dbReference type="InterPro" id="IPR000515">
    <property type="entry name" value="MetI-like"/>
</dbReference>
<organism evidence="10 11">
    <name type="scientific">Clostridium tetani</name>
    <dbReference type="NCBI Taxonomy" id="1513"/>
    <lineage>
        <taxon>Bacteria</taxon>
        <taxon>Bacillati</taxon>
        <taxon>Bacillota</taxon>
        <taxon>Clostridia</taxon>
        <taxon>Eubacteriales</taxon>
        <taxon>Clostridiaceae</taxon>
        <taxon>Clostridium</taxon>
    </lineage>
</organism>
<evidence type="ECO:0000259" key="9">
    <source>
        <dbReference type="PROSITE" id="PS50928"/>
    </source>
</evidence>
<feature type="transmembrane region" description="Helical" evidence="8">
    <location>
        <begin position="48"/>
        <end position="73"/>
    </location>
</feature>
<dbReference type="Gene3D" id="1.10.3720.10">
    <property type="entry name" value="MetI-like"/>
    <property type="match status" value="1"/>
</dbReference>
<dbReference type="PROSITE" id="PS50928">
    <property type="entry name" value="ABC_TM1"/>
    <property type="match status" value="1"/>
</dbReference>
<feature type="transmembrane region" description="Helical" evidence="8">
    <location>
        <begin position="143"/>
        <end position="165"/>
    </location>
</feature>
<dbReference type="GO" id="GO:0005886">
    <property type="term" value="C:plasma membrane"/>
    <property type="evidence" value="ECO:0007669"/>
    <property type="project" value="UniProtKB-SubCell"/>
</dbReference>
<evidence type="ECO:0000313" key="11">
    <source>
        <dbReference type="Proteomes" id="UP000290921"/>
    </source>
</evidence>
<dbReference type="RefSeq" id="WP_129030958.1">
    <property type="nucleotide sequence ID" value="NZ_QMAP01000016.1"/>
</dbReference>
<gene>
    <name evidence="10" type="ORF">DP130_12905</name>
</gene>
<dbReference type="InterPro" id="IPR035906">
    <property type="entry name" value="MetI-like_sf"/>
</dbReference>